<evidence type="ECO:0000313" key="3">
    <source>
        <dbReference type="Proteomes" id="UP000235786"/>
    </source>
</evidence>
<organism evidence="2 3">
    <name type="scientific">Hyaloscypha variabilis (strain UAMH 11265 / GT02V1 / F)</name>
    <name type="common">Meliniomyces variabilis</name>
    <dbReference type="NCBI Taxonomy" id="1149755"/>
    <lineage>
        <taxon>Eukaryota</taxon>
        <taxon>Fungi</taxon>
        <taxon>Dikarya</taxon>
        <taxon>Ascomycota</taxon>
        <taxon>Pezizomycotina</taxon>
        <taxon>Leotiomycetes</taxon>
        <taxon>Helotiales</taxon>
        <taxon>Hyaloscyphaceae</taxon>
        <taxon>Hyaloscypha</taxon>
        <taxon>Hyaloscypha variabilis</taxon>
    </lineage>
</organism>
<sequence length="160" mass="18252">MPVLRSLDSSVPFQNSTSTTRVDNPSGRSSDSLHSLGLCIVQADCQSTCFHYLLLFETWSRGCTFWKDGRHEMSQRSNRIFSACHSRKRFLAITARCSSLLARRFCFSGRLLLSSWPFGKYKQAWCPRFANDPGHPAISLCFHINCPAIWYVSSFSQVDR</sequence>
<keyword evidence="3" id="KW-1185">Reference proteome</keyword>
<gene>
    <name evidence="2" type="ORF">L207DRAFT_89237</name>
</gene>
<feature type="region of interest" description="Disordered" evidence="1">
    <location>
        <begin position="1"/>
        <end position="29"/>
    </location>
</feature>
<name>A0A2J6RE16_HYAVF</name>
<dbReference type="EMBL" id="KZ613950">
    <property type="protein sequence ID" value="PMD36746.1"/>
    <property type="molecule type" value="Genomic_DNA"/>
</dbReference>
<proteinExistence type="predicted"/>
<accession>A0A2J6RE16</accession>
<dbReference type="Proteomes" id="UP000235786">
    <property type="component" value="Unassembled WGS sequence"/>
</dbReference>
<evidence type="ECO:0000313" key="2">
    <source>
        <dbReference type="EMBL" id="PMD36746.1"/>
    </source>
</evidence>
<reference evidence="2 3" key="1">
    <citation type="submission" date="2016-04" db="EMBL/GenBank/DDBJ databases">
        <title>A degradative enzymes factory behind the ericoid mycorrhizal symbiosis.</title>
        <authorList>
            <consortium name="DOE Joint Genome Institute"/>
            <person name="Martino E."/>
            <person name="Morin E."/>
            <person name="Grelet G."/>
            <person name="Kuo A."/>
            <person name="Kohler A."/>
            <person name="Daghino S."/>
            <person name="Barry K."/>
            <person name="Choi C."/>
            <person name="Cichocki N."/>
            <person name="Clum A."/>
            <person name="Copeland A."/>
            <person name="Hainaut M."/>
            <person name="Haridas S."/>
            <person name="Labutti K."/>
            <person name="Lindquist E."/>
            <person name="Lipzen A."/>
            <person name="Khouja H.-R."/>
            <person name="Murat C."/>
            <person name="Ohm R."/>
            <person name="Olson A."/>
            <person name="Spatafora J."/>
            <person name="Veneault-Fourrey C."/>
            <person name="Henrissat B."/>
            <person name="Grigoriev I."/>
            <person name="Martin F."/>
            <person name="Perotto S."/>
        </authorList>
    </citation>
    <scope>NUCLEOTIDE SEQUENCE [LARGE SCALE GENOMIC DNA]</scope>
    <source>
        <strain evidence="2 3">F</strain>
    </source>
</reference>
<evidence type="ECO:0000256" key="1">
    <source>
        <dbReference type="SAM" id="MobiDB-lite"/>
    </source>
</evidence>
<protein>
    <submittedName>
        <fullName evidence="2">Uncharacterized protein</fullName>
    </submittedName>
</protein>
<feature type="compositionally biased region" description="Polar residues" evidence="1">
    <location>
        <begin position="7"/>
        <end position="29"/>
    </location>
</feature>
<dbReference type="AlphaFoldDB" id="A0A2J6RE16"/>